<dbReference type="EMBL" id="PGTN01000149">
    <property type="protein sequence ID" value="PJF46545.1"/>
    <property type="molecule type" value="Genomic_DNA"/>
</dbReference>
<proteinExistence type="predicted"/>
<name>A0A2M8Q9R8_9CHLR</name>
<reference evidence="1 2" key="1">
    <citation type="submission" date="2017-11" db="EMBL/GenBank/DDBJ databases">
        <title>Evolution of Phototrophy in the Chloroflexi Phylum Driven by Horizontal Gene Transfer.</title>
        <authorList>
            <person name="Ward L.M."/>
            <person name="Hemp J."/>
            <person name="Shih P.M."/>
            <person name="Mcglynn S.E."/>
            <person name="Fischer W."/>
        </authorList>
    </citation>
    <scope>NUCLEOTIDE SEQUENCE [LARGE SCALE GENOMIC DNA]</scope>
    <source>
        <strain evidence="1">JP3_7</strain>
    </source>
</reference>
<dbReference type="Proteomes" id="UP000230790">
    <property type="component" value="Unassembled WGS sequence"/>
</dbReference>
<accession>A0A2M8Q9R8</accession>
<sequence>MILGRIPPDSVLKKVLAATGLEVVRTISLSDYVDREQTATQVCALARRIADEVEEGENVLLMLSPYAPVSSQVTAALIDRGVNLFTYYVHTSDNFFVYLTPECLRVQ</sequence>
<dbReference type="AlphaFoldDB" id="A0A2M8Q9R8"/>
<comment type="caution">
    <text evidence="1">The sequence shown here is derived from an EMBL/GenBank/DDBJ whole genome shotgun (WGS) entry which is preliminary data.</text>
</comment>
<evidence type="ECO:0000313" key="2">
    <source>
        <dbReference type="Proteomes" id="UP000230790"/>
    </source>
</evidence>
<gene>
    <name evidence="1" type="ORF">CUN48_13245</name>
</gene>
<protein>
    <submittedName>
        <fullName evidence="1">Uncharacterized protein</fullName>
    </submittedName>
</protein>
<evidence type="ECO:0000313" key="1">
    <source>
        <dbReference type="EMBL" id="PJF46545.1"/>
    </source>
</evidence>
<organism evidence="1 2">
    <name type="scientific">Candidatus Thermofonsia Clade 3 bacterium</name>
    <dbReference type="NCBI Taxonomy" id="2364212"/>
    <lineage>
        <taxon>Bacteria</taxon>
        <taxon>Bacillati</taxon>
        <taxon>Chloroflexota</taxon>
        <taxon>Candidatus Thermofontia</taxon>
        <taxon>Candidatus Thermofonsia Clade 3</taxon>
    </lineage>
</organism>